<proteinExistence type="inferred from homology"/>
<dbReference type="InterPro" id="IPR000794">
    <property type="entry name" value="Beta-ketoacyl_synthase"/>
</dbReference>
<sequence length="421" mass="44459">MQSQVEVVITGNGVVSPIGIGNEAVWDSLMAGKSGIAPFSVFPMPDYPVTFGGELKDFDGKKYVKPRKALKVMCREIQTGFAAAALAMDQAGLEPGSIDPDRLGVVYGSEMMYSDFEDLRAAYDQCIEEGWYQHDRWGPSAMSETNPLWMLKYLPNMPACHVGIYYDGRGHNNTICLEEASAINAVAEALAHLRRGTMDCMIAGATGSRLNLNVLLYRGDALLSHRNDAPEKASRPFEKDRDGSVSSEAAASMVLETREKAEARGANILGKVLGASSTFGRVTADAPVCPTAVANCITATLRDSGITKDDLACIVSHGSGNIADDPLEAAGIKAALPGVPVAAFKSYYGNSGSASGALDAGVALLALQHGKVPATLNYDTPDPACDIPVIHGQPLDIDKPAILVLSHTRKGQCAAMVVAKA</sequence>
<dbReference type="PANTHER" id="PTHR11712:SF336">
    <property type="entry name" value="3-OXOACYL-[ACYL-CARRIER-PROTEIN] SYNTHASE, MITOCHONDRIAL"/>
    <property type="match status" value="1"/>
</dbReference>
<dbReference type="InterPro" id="IPR016039">
    <property type="entry name" value="Thiolase-like"/>
</dbReference>
<evidence type="ECO:0000256" key="3">
    <source>
        <dbReference type="RuleBase" id="RU003694"/>
    </source>
</evidence>
<evidence type="ECO:0000256" key="2">
    <source>
        <dbReference type="ARBA" id="ARBA00022679"/>
    </source>
</evidence>
<comment type="caution">
    <text evidence="5">The sequence shown here is derived from an EMBL/GenBank/DDBJ whole genome shotgun (WGS) entry which is preliminary data.</text>
</comment>
<dbReference type="InterPro" id="IPR020841">
    <property type="entry name" value="PKS_Beta-ketoAc_synthase_dom"/>
</dbReference>
<name>A0A2S8FGJ7_9BACT</name>
<dbReference type="GO" id="GO:0006633">
    <property type="term" value="P:fatty acid biosynthetic process"/>
    <property type="evidence" value="ECO:0007669"/>
    <property type="project" value="TreeGrafter"/>
</dbReference>
<evidence type="ECO:0000313" key="5">
    <source>
        <dbReference type="EMBL" id="PQO31273.1"/>
    </source>
</evidence>
<dbReference type="PANTHER" id="PTHR11712">
    <property type="entry name" value="POLYKETIDE SYNTHASE-RELATED"/>
    <property type="match status" value="1"/>
</dbReference>
<evidence type="ECO:0000256" key="1">
    <source>
        <dbReference type="ARBA" id="ARBA00008467"/>
    </source>
</evidence>
<reference evidence="5 6" key="1">
    <citation type="submission" date="2018-02" db="EMBL/GenBank/DDBJ databases">
        <title>Comparative genomes isolates from brazilian mangrove.</title>
        <authorList>
            <person name="Araujo J.E."/>
            <person name="Taketani R.G."/>
            <person name="Silva M.C.P."/>
            <person name="Loureco M.V."/>
            <person name="Andreote F.D."/>
        </authorList>
    </citation>
    <scope>NUCLEOTIDE SEQUENCE [LARGE SCALE GENOMIC DNA]</scope>
    <source>
        <strain evidence="5 6">HEX-2 MGV</strain>
    </source>
</reference>
<protein>
    <recommendedName>
        <fullName evidence="4">Ketosynthase family 3 (KS3) domain-containing protein</fullName>
    </recommendedName>
</protein>
<dbReference type="Pfam" id="PF00109">
    <property type="entry name" value="ketoacyl-synt"/>
    <property type="match status" value="1"/>
</dbReference>
<dbReference type="AlphaFoldDB" id="A0A2S8FGJ7"/>
<gene>
    <name evidence="5" type="ORF">C5Y96_13085</name>
</gene>
<dbReference type="SMART" id="SM00825">
    <property type="entry name" value="PKS_KS"/>
    <property type="match status" value="1"/>
</dbReference>
<organism evidence="5 6">
    <name type="scientific">Blastopirellula marina</name>
    <dbReference type="NCBI Taxonomy" id="124"/>
    <lineage>
        <taxon>Bacteria</taxon>
        <taxon>Pseudomonadati</taxon>
        <taxon>Planctomycetota</taxon>
        <taxon>Planctomycetia</taxon>
        <taxon>Pirellulales</taxon>
        <taxon>Pirellulaceae</taxon>
        <taxon>Blastopirellula</taxon>
    </lineage>
</organism>
<dbReference type="OrthoDB" id="292158at2"/>
<accession>A0A2S8FGJ7</accession>
<dbReference type="RefSeq" id="WP_105353953.1">
    <property type="nucleotide sequence ID" value="NZ_PUIA01000037.1"/>
</dbReference>
<dbReference type="EMBL" id="PUIA01000037">
    <property type="protein sequence ID" value="PQO31273.1"/>
    <property type="molecule type" value="Genomic_DNA"/>
</dbReference>
<dbReference type="CDD" id="cd00834">
    <property type="entry name" value="KAS_I_II"/>
    <property type="match status" value="1"/>
</dbReference>
<dbReference type="GO" id="GO:0004315">
    <property type="term" value="F:3-oxoacyl-[acyl-carrier-protein] synthase activity"/>
    <property type="evidence" value="ECO:0007669"/>
    <property type="project" value="TreeGrafter"/>
</dbReference>
<dbReference type="SUPFAM" id="SSF53901">
    <property type="entry name" value="Thiolase-like"/>
    <property type="match status" value="2"/>
</dbReference>
<feature type="domain" description="Ketosynthase family 3 (KS3)" evidence="4">
    <location>
        <begin position="4"/>
        <end position="420"/>
    </location>
</feature>
<dbReference type="Pfam" id="PF02801">
    <property type="entry name" value="Ketoacyl-synt_C"/>
    <property type="match status" value="1"/>
</dbReference>
<evidence type="ECO:0000259" key="4">
    <source>
        <dbReference type="PROSITE" id="PS52004"/>
    </source>
</evidence>
<comment type="similarity">
    <text evidence="1 3">Belongs to the thiolase-like superfamily. Beta-ketoacyl-ACP synthases family.</text>
</comment>
<dbReference type="Proteomes" id="UP000240009">
    <property type="component" value="Unassembled WGS sequence"/>
</dbReference>
<keyword evidence="2 3" id="KW-0808">Transferase</keyword>
<dbReference type="InterPro" id="IPR014031">
    <property type="entry name" value="Ketoacyl_synth_C"/>
</dbReference>
<dbReference type="GO" id="GO:0005829">
    <property type="term" value="C:cytosol"/>
    <property type="evidence" value="ECO:0007669"/>
    <property type="project" value="TreeGrafter"/>
</dbReference>
<dbReference type="Gene3D" id="3.40.47.10">
    <property type="match status" value="1"/>
</dbReference>
<dbReference type="InterPro" id="IPR014030">
    <property type="entry name" value="Ketoacyl_synth_N"/>
</dbReference>
<evidence type="ECO:0000313" key="6">
    <source>
        <dbReference type="Proteomes" id="UP000240009"/>
    </source>
</evidence>
<dbReference type="PROSITE" id="PS52004">
    <property type="entry name" value="KS3_2"/>
    <property type="match status" value="1"/>
</dbReference>